<evidence type="ECO:0000313" key="2">
    <source>
        <dbReference type="EMBL" id="BAH94120.1"/>
    </source>
</evidence>
<reference evidence="3" key="2">
    <citation type="journal article" date="2008" name="Nucleic Acids Res.">
        <title>The rice annotation project database (RAP-DB): 2008 update.</title>
        <authorList>
            <consortium name="The rice annotation project (RAP)"/>
        </authorList>
    </citation>
    <scope>GENOME REANNOTATION</scope>
    <source>
        <strain evidence="3">cv. Nipponbare</strain>
    </source>
</reference>
<accession>C7J616</accession>
<evidence type="ECO:0000256" key="1">
    <source>
        <dbReference type="SAM" id="MobiDB-lite"/>
    </source>
</evidence>
<name>C7J616_ORYSJ</name>
<feature type="region of interest" description="Disordered" evidence="1">
    <location>
        <begin position="1"/>
        <end position="45"/>
    </location>
</feature>
<proteinExistence type="predicted"/>
<dbReference type="EMBL" id="AP008214">
    <property type="protein sequence ID" value="BAH94120.1"/>
    <property type="molecule type" value="Genomic_DNA"/>
</dbReference>
<dbReference type="KEGG" id="dosa:Os08g0160400"/>
<gene>
    <name evidence="2" type="ordered locus">Os08g0160400</name>
</gene>
<evidence type="ECO:0000313" key="3">
    <source>
        <dbReference type="Proteomes" id="UP000000763"/>
    </source>
</evidence>
<dbReference type="AlphaFoldDB" id="C7J616"/>
<sequence>MADQQQQQLDRNDDDDDDAMHRPKPKQNVYKSTVKDDNVYSLGPC</sequence>
<reference evidence="2 3" key="1">
    <citation type="journal article" date="2005" name="Nature">
        <title>The map-based sequence of the rice genome.</title>
        <authorList>
            <consortium name="International rice genome sequencing project (IRGSP)"/>
            <person name="Matsumoto T."/>
            <person name="Wu J."/>
            <person name="Kanamori H."/>
            <person name="Katayose Y."/>
            <person name="Fujisawa M."/>
            <person name="Namiki N."/>
            <person name="Mizuno H."/>
            <person name="Yamamoto K."/>
            <person name="Antonio B.A."/>
            <person name="Baba T."/>
            <person name="Sakata K."/>
            <person name="Nagamura Y."/>
            <person name="Aoki H."/>
            <person name="Arikawa K."/>
            <person name="Arita K."/>
            <person name="Bito T."/>
            <person name="Chiden Y."/>
            <person name="Fujitsuka N."/>
            <person name="Fukunaka R."/>
            <person name="Hamada M."/>
            <person name="Harada C."/>
            <person name="Hayashi A."/>
            <person name="Hijishita S."/>
            <person name="Honda M."/>
            <person name="Hosokawa S."/>
            <person name="Ichikawa Y."/>
            <person name="Idonuma A."/>
            <person name="Iijima M."/>
            <person name="Ikeda M."/>
            <person name="Ikeno M."/>
            <person name="Ito K."/>
            <person name="Ito S."/>
            <person name="Ito T."/>
            <person name="Ito Y."/>
            <person name="Ito Y."/>
            <person name="Iwabuchi A."/>
            <person name="Kamiya K."/>
            <person name="Karasawa W."/>
            <person name="Kurita K."/>
            <person name="Katagiri S."/>
            <person name="Kikuta A."/>
            <person name="Kobayashi H."/>
            <person name="Kobayashi N."/>
            <person name="Machita K."/>
            <person name="Maehara T."/>
            <person name="Masukawa M."/>
            <person name="Mizubayashi T."/>
            <person name="Mukai Y."/>
            <person name="Nagasaki H."/>
            <person name="Nagata Y."/>
            <person name="Naito S."/>
            <person name="Nakashima M."/>
            <person name="Nakama Y."/>
            <person name="Nakamichi Y."/>
            <person name="Nakamura M."/>
            <person name="Meguro A."/>
            <person name="Negishi M."/>
            <person name="Ohta I."/>
            <person name="Ohta T."/>
            <person name="Okamoto M."/>
            <person name="Ono N."/>
            <person name="Saji S."/>
            <person name="Sakaguchi M."/>
            <person name="Sakai K."/>
            <person name="Shibata M."/>
            <person name="Shimokawa T."/>
            <person name="Song J."/>
            <person name="Takazaki Y."/>
            <person name="Terasawa K."/>
            <person name="Tsugane M."/>
            <person name="Tsuji K."/>
            <person name="Ueda S."/>
            <person name="Waki K."/>
            <person name="Yamagata H."/>
            <person name="Yamamoto M."/>
            <person name="Yamamoto S."/>
            <person name="Yamane H."/>
            <person name="Yoshiki S."/>
            <person name="Yoshihara R."/>
            <person name="Yukawa K."/>
            <person name="Zhong H."/>
            <person name="Yano M."/>
            <person name="Yuan Q."/>
            <person name="Ouyang S."/>
            <person name="Liu J."/>
            <person name="Jones K.M."/>
            <person name="Gansberger K."/>
            <person name="Moffat K."/>
            <person name="Hill J."/>
            <person name="Bera J."/>
            <person name="Fadrosh D."/>
            <person name="Jin S."/>
            <person name="Johri S."/>
            <person name="Kim M."/>
            <person name="Overton L."/>
            <person name="Reardon M."/>
            <person name="Tsitrin T."/>
            <person name="Vuong H."/>
            <person name="Weaver B."/>
            <person name="Ciecko A."/>
            <person name="Tallon L."/>
            <person name="Jackson J."/>
            <person name="Pai G."/>
            <person name="Aken S.V."/>
            <person name="Utterback T."/>
            <person name="Reidmuller S."/>
            <person name="Feldblyum T."/>
            <person name="Hsiao J."/>
            <person name="Zismann V."/>
            <person name="Iobst S."/>
            <person name="de Vazeille A.R."/>
            <person name="Buell C.R."/>
            <person name="Ying K."/>
            <person name="Li Y."/>
            <person name="Lu T."/>
            <person name="Huang Y."/>
            <person name="Zhao Q."/>
            <person name="Feng Q."/>
            <person name="Zhang L."/>
            <person name="Zhu J."/>
            <person name="Weng Q."/>
            <person name="Mu J."/>
            <person name="Lu Y."/>
            <person name="Fan D."/>
            <person name="Liu Y."/>
            <person name="Guan J."/>
            <person name="Zhang Y."/>
            <person name="Yu S."/>
            <person name="Liu X."/>
            <person name="Zhang Y."/>
            <person name="Hong G."/>
            <person name="Han B."/>
            <person name="Choisne N."/>
            <person name="Demange N."/>
            <person name="Orjeda G."/>
            <person name="Samain S."/>
            <person name="Cattolico L."/>
            <person name="Pelletier E."/>
            <person name="Couloux A."/>
            <person name="Segurens B."/>
            <person name="Wincker P."/>
            <person name="D'Hont A."/>
            <person name="Scarpelli C."/>
            <person name="Weissenbach J."/>
            <person name="Salanoubat M."/>
            <person name="Quetier F."/>
            <person name="Yu Y."/>
            <person name="Kim H.R."/>
            <person name="Rambo T."/>
            <person name="Currie J."/>
            <person name="Collura K."/>
            <person name="Luo M."/>
            <person name="Yang T."/>
            <person name="Ammiraju J.S.S."/>
            <person name="Engler F."/>
            <person name="Soderlund C."/>
            <person name="Wing R.A."/>
            <person name="Palmer L.E."/>
            <person name="de la Bastide M."/>
            <person name="Spiegel L."/>
            <person name="Nascimento L."/>
            <person name="Zutavern T."/>
            <person name="O'Shaughnessy A."/>
            <person name="Dike S."/>
            <person name="Dedhia N."/>
            <person name="Preston R."/>
            <person name="Balija V."/>
            <person name="McCombie W.R."/>
            <person name="Chow T."/>
            <person name="Chen H."/>
            <person name="Chung M."/>
            <person name="Chen C."/>
            <person name="Shaw J."/>
            <person name="Wu H."/>
            <person name="Hsiao K."/>
            <person name="Chao Y."/>
            <person name="Chu M."/>
            <person name="Cheng C."/>
            <person name="Hour A."/>
            <person name="Lee P."/>
            <person name="Lin S."/>
            <person name="Lin Y."/>
            <person name="Liou J."/>
            <person name="Liu S."/>
            <person name="Hsing Y."/>
            <person name="Raghuvanshi S."/>
            <person name="Mohanty A."/>
            <person name="Bharti A.K."/>
            <person name="Gaur A."/>
            <person name="Gupta V."/>
            <person name="Kumar D."/>
            <person name="Ravi V."/>
            <person name="Vij S."/>
            <person name="Kapur A."/>
            <person name="Khurana P."/>
            <person name="Khurana P."/>
            <person name="Khurana J.P."/>
            <person name="Tyagi A.K."/>
            <person name="Gaikwad K."/>
            <person name="Singh A."/>
            <person name="Dalal V."/>
            <person name="Srivastava S."/>
            <person name="Dixit A."/>
            <person name="Pal A.K."/>
            <person name="Ghazi I.A."/>
            <person name="Yadav M."/>
            <person name="Pandit A."/>
            <person name="Bhargava A."/>
            <person name="Sureshbabu K."/>
            <person name="Batra K."/>
            <person name="Sharma T.R."/>
            <person name="Mohapatra T."/>
            <person name="Singh N.K."/>
            <person name="Messing J."/>
            <person name="Nelson A.B."/>
            <person name="Fuks G."/>
            <person name="Kavchok S."/>
            <person name="Keizer G."/>
            <person name="Linton E."/>
            <person name="Llaca V."/>
            <person name="Song R."/>
            <person name="Tanyolac B."/>
            <person name="Young S."/>
            <person name="Ho-Il K."/>
            <person name="Hahn J.H."/>
            <person name="Sangsakoo G."/>
            <person name="Vanavichit A."/>
            <person name="de Mattos Luiz.A.T."/>
            <person name="Zimmer P.D."/>
            <person name="Malone G."/>
            <person name="Dellagostin O."/>
            <person name="de Oliveira A.C."/>
            <person name="Bevan M."/>
            <person name="Bancroft I."/>
            <person name="Minx P."/>
            <person name="Cordum H."/>
            <person name="Wilson R."/>
            <person name="Cheng Z."/>
            <person name="Jin W."/>
            <person name="Jiang J."/>
            <person name="Leong S.A."/>
            <person name="Iwama H."/>
            <person name="Gojobori T."/>
            <person name="Itoh T."/>
            <person name="Niimura Y."/>
            <person name="Fujii Y."/>
            <person name="Habara T."/>
            <person name="Sakai H."/>
            <person name="Sato Y."/>
            <person name="Wilson G."/>
            <person name="Kumar K."/>
            <person name="McCouch S."/>
            <person name="Juretic N."/>
            <person name="Hoen D."/>
            <person name="Wright S."/>
            <person name="Bruskiewich R."/>
            <person name="Bureau T."/>
            <person name="Miyao A."/>
            <person name="Hirochika H."/>
            <person name="Nishikawa T."/>
            <person name="Kadowaki K."/>
            <person name="Sugiura M."/>
            <person name="Burr B."/>
            <person name="Sasaki T."/>
        </authorList>
    </citation>
    <scope>NUCLEOTIDE SEQUENCE [LARGE SCALE GENOMIC DNA]</scope>
    <source>
        <strain evidence="3">cv. Nipponbare</strain>
    </source>
</reference>
<protein>
    <submittedName>
        <fullName evidence="2">Os08g0160400 protein</fullName>
    </submittedName>
</protein>
<dbReference type="Proteomes" id="UP000000763">
    <property type="component" value="Chromosome 8"/>
</dbReference>
<organism evidence="2 3">
    <name type="scientific">Oryza sativa subsp. japonica</name>
    <name type="common">Rice</name>
    <dbReference type="NCBI Taxonomy" id="39947"/>
    <lineage>
        <taxon>Eukaryota</taxon>
        <taxon>Viridiplantae</taxon>
        <taxon>Streptophyta</taxon>
        <taxon>Embryophyta</taxon>
        <taxon>Tracheophyta</taxon>
        <taxon>Spermatophyta</taxon>
        <taxon>Magnoliopsida</taxon>
        <taxon>Liliopsida</taxon>
        <taxon>Poales</taxon>
        <taxon>Poaceae</taxon>
        <taxon>BOP clade</taxon>
        <taxon>Oryzoideae</taxon>
        <taxon>Oryzeae</taxon>
        <taxon>Oryzinae</taxon>
        <taxon>Oryza</taxon>
        <taxon>Oryza sativa</taxon>
    </lineage>
</organism>